<comment type="caution">
    <text evidence="2">The sequence shown here is derived from an EMBL/GenBank/DDBJ whole genome shotgun (WGS) entry which is preliminary data.</text>
</comment>
<keyword evidence="3" id="KW-1185">Reference proteome</keyword>
<feature type="signal peptide" evidence="1">
    <location>
        <begin position="1"/>
        <end position="19"/>
    </location>
</feature>
<reference evidence="2 3" key="1">
    <citation type="submission" date="2023-11" db="EMBL/GenBank/DDBJ databases">
        <title>A Novel Polar Bacteriovorax (B. antarcticus) Isolated from the Biocrust in Antarctica.</title>
        <authorList>
            <person name="Mun W."/>
            <person name="Choi S.Y."/>
            <person name="Mitchell R.J."/>
        </authorList>
    </citation>
    <scope>NUCLEOTIDE SEQUENCE [LARGE SCALE GENOMIC DNA]</scope>
    <source>
        <strain evidence="2 3">PP10</strain>
    </source>
</reference>
<dbReference type="Proteomes" id="UP001302274">
    <property type="component" value="Unassembled WGS sequence"/>
</dbReference>
<evidence type="ECO:0000256" key="1">
    <source>
        <dbReference type="SAM" id="SignalP"/>
    </source>
</evidence>
<gene>
    <name evidence="2" type="ORF">SHI21_06285</name>
</gene>
<proteinExistence type="predicted"/>
<evidence type="ECO:0000313" key="3">
    <source>
        <dbReference type="Proteomes" id="UP001302274"/>
    </source>
</evidence>
<name>A0ABU5VRV9_9BACT</name>
<organism evidence="2 3">
    <name type="scientific">Bacteriovorax antarcticus</name>
    <dbReference type="NCBI Taxonomy" id="3088717"/>
    <lineage>
        <taxon>Bacteria</taxon>
        <taxon>Pseudomonadati</taxon>
        <taxon>Bdellovibrionota</taxon>
        <taxon>Bacteriovoracia</taxon>
        <taxon>Bacteriovoracales</taxon>
        <taxon>Bacteriovoracaceae</taxon>
        <taxon>Bacteriovorax</taxon>
    </lineage>
</organism>
<accession>A0ABU5VRV9</accession>
<sequence>MKRLLLLALCSGSYCEAFAKDSDWKLCKDDVVVSGENSKLVVNAYEHRTSNGRAADLTLIYGGNVLRGNLDTSESTSGVVKLKGDNSLFKGTAAIDYQTGAISLVGKLTLNKVVSDLNAGLACETLSN</sequence>
<protein>
    <submittedName>
        <fullName evidence="2">Uncharacterized protein</fullName>
    </submittedName>
</protein>
<feature type="chain" id="PRO_5047220216" evidence="1">
    <location>
        <begin position="20"/>
        <end position="128"/>
    </location>
</feature>
<dbReference type="RefSeq" id="WP_323575428.1">
    <property type="nucleotide sequence ID" value="NZ_JAYGJQ010000001.1"/>
</dbReference>
<keyword evidence="1" id="KW-0732">Signal</keyword>
<dbReference type="EMBL" id="JAYGJQ010000001">
    <property type="protein sequence ID" value="MEA9355798.1"/>
    <property type="molecule type" value="Genomic_DNA"/>
</dbReference>
<evidence type="ECO:0000313" key="2">
    <source>
        <dbReference type="EMBL" id="MEA9355798.1"/>
    </source>
</evidence>